<feature type="domain" description="Core" evidence="1">
    <location>
        <begin position="1"/>
        <end position="100"/>
    </location>
</feature>
<dbReference type="Pfam" id="PF01521">
    <property type="entry name" value="Fe-S_biosyn"/>
    <property type="match status" value="1"/>
</dbReference>
<keyword evidence="3" id="KW-1185">Reference proteome</keyword>
<dbReference type="Gene3D" id="2.60.300.12">
    <property type="entry name" value="HesB-like domain"/>
    <property type="match status" value="1"/>
</dbReference>
<reference evidence="2 3" key="1">
    <citation type="submission" date="2018-07" db="EMBL/GenBank/DDBJ databases">
        <title>Bacillus sp. YLB-04 draft genome sequence.</title>
        <authorList>
            <person name="Yu L."/>
            <person name="Tang X."/>
        </authorList>
    </citation>
    <scope>NUCLEOTIDE SEQUENCE [LARGE SCALE GENOMIC DNA]</scope>
    <source>
        <strain evidence="2 3">YLB-04</strain>
    </source>
</reference>
<evidence type="ECO:0000313" key="3">
    <source>
        <dbReference type="Proteomes" id="UP000257144"/>
    </source>
</evidence>
<dbReference type="RefSeq" id="WP_115450548.1">
    <property type="nucleotide sequence ID" value="NZ_QNQT01000001.1"/>
</dbReference>
<protein>
    <submittedName>
        <fullName evidence="2">Iron-sulfur cluster biosynthesis family protein</fullName>
    </submittedName>
</protein>
<dbReference type="OrthoDB" id="2878284at2"/>
<sequence>MEIIIKPAAREELKKVDFNEGKGIRVEAVFIGSCSIYAEYSLKIDKKNEDDDLFEVDGVPVLVSNESQKHLYNRILLDYNPGMGFKLSSDEEVYRYNLKLERVSM</sequence>
<accession>A0A3D8GWS8</accession>
<organism evidence="2 3">
    <name type="scientific">Neobacillus piezotolerans</name>
    <dbReference type="NCBI Taxonomy" id="2259171"/>
    <lineage>
        <taxon>Bacteria</taxon>
        <taxon>Bacillati</taxon>
        <taxon>Bacillota</taxon>
        <taxon>Bacilli</taxon>
        <taxon>Bacillales</taxon>
        <taxon>Bacillaceae</taxon>
        <taxon>Neobacillus</taxon>
    </lineage>
</organism>
<name>A0A3D8GWS8_9BACI</name>
<dbReference type="EMBL" id="QNQT01000001">
    <property type="protein sequence ID" value="RDU38631.1"/>
    <property type="molecule type" value="Genomic_DNA"/>
</dbReference>
<dbReference type="Proteomes" id="UP000257144">
    <property type="component" value="Unassembled WGS sequence"/>
</dbReference>
<dbReference type="SUPFAM" id="SSF89360">
    <property type="entry name" value="HesB-like domain"/>
    <property type="match status" value="1"/>
</dbReference>
<dbReference type="InterPro" id="IPR035903">
    <property type="entry name" value="HesB-like_dom_sf"/>
</dbReference>
<evidence type="ECO:0000313" key="2">
    <source>
        <dbReference type="EMBL" id="RDU38631.1"/>
    </source>
</evidence>
<comment type="caution">
    <text evidence="2">The sequence shown here is derived from an EMBL/GenBank/DDBJ whole genome shotgun (WGS) entry which is preliminary data.</text>
</comment>
<gene>
    <name evidence="2" type="ORF">DRW41_03460</name>
</gene>
<dbReference type="InterPro" id="IPR000361">
    <property type="entry name" value="ATAP_core_dom"/>
</dbReference>
<proteinExistence type="predicted"/>
<evidence type="ECO:0000259" key="1">
    <source>
        <dbReference type="Pfam" id="PF01521"/>
    </source>
</evidence>
<dbReference type="AlphaFoldDB" id="A0A3D8GWS8"/>